<name>A0A1I6H7S3_9EURY</name>
<evidence type="ECO:0000313" key="4">
    <source>
        <dbReference type="Proteomes" id="UP000243250"/>
    </source>
</evidence>
<gene>
    <name evidence="3" type="ORF">SAMN04488124_1900</name>
</gene>
<dbReference type="InterPro" id="IPR058426">
    <property type="entry name" value="DUF8113"/>
</dbReference>
<dbReference type="RefSeq" id="WP_089879814.1">
    <property type="nucleotide sequence ID" value="NZ_FOYS01000003.1"/>
</dbReference>
<sequence>MSESTSHAADGPRPGASSGEFDQALRDAAALLSDDVERPQSFFAAVQYENGTDYVHAHADESDDDLDAKVYDLLSPLAVHVQQVADAANADAETILECAAELLDGVENPDRVGK</sequence>
<keyword evidence="4" id="KW-1185">Reference proteome</keyword>
<evidence type="ECO:0000313" key="3">
    <source>
        <dbReference type="EMBL" id="SFR50616.1"/>
    </source>
</evidence>
<dbReference type="STRING" id="555875.SAMN04488124_1900"/>
<protein>
    <recommendedName>
        <fullName evidence="2">DUF8113 domain-containing protein</fullName>
    </recommendedName>
</protein>
<dbReference type="Proteomes" id="UP000243250">
    <property type="component" value="Unassembled WGS sequence"/>
</dbReference>
<proteinExistence type="predicted"/>
<organism evidence="3 4">
    <name type="scientific">Halogeometricum limi</name>
    <dbReference type="NCBI Taxonomy" id="555875"/>
    <lineage>
        <taxon>Archaea</taxon>
        <taxon>Methanobacteriati</taxon>
        <taxon>Methanobacteriota</taxon>
        <taxon>Stenosarchaea group</taxon>
        <taxon>Halobacteria</taxon>
        <taxon>Halobacteriales</taxon>
        <taxon>Haloferacaceae</taxon>
        <taxon>Halogeometricum</taxon>
    </lineage>
</organism>
<evidence type="ECO:0000259" key="2">
    <source>
        <dbReference type="Pfam" id="PF26418"/>
    </source>
</evidence>
<feature type="region of interest" description="Disordered" evidence="1">
    <location>
        <begin position="1"/>
        <end position="22"/>
    </location>
</feature>
<evidence type="ECO:0000256" key="1">
    <source>
        <dbReference type="SAM" id="MobiDB-lite"/>
    </source>
</evidence>
<dbReference type="AlphaFoldDB" id="A0A1I6H7S3"/>
<dbReference type="Pfam" id="PF26418">
    <property type="entry name" value="DUF8113"/>
    <property type="match status" value="1"/>
</dbReference>
<feature type="domain" description="DUF8113" evidence="2">
    <location>
        <begin position="18"/>
        <end position="107"/>
    </location>
</feature>
<accession>A0A1I6H7S3</accession>
<dbReference type="OrthoDB" id="282628at2157"/>
<dbReference type="EMBL" id="FOYS01000003">
    <property type="protein sequence ID" value="SFR50616.1"/>
    <property type="molecule type" value="Genomic_DNA"/>
</dbReference>
<reference evidence="4" key="1">
    <citation type="submission" date="2016-10" db="EMBL/GenBank/DDBJ databases">
        <authorList>
            <person name="Varghese N."/>
            <person name="Submissions S."/>
        </authorList>
    </citation>
    <scope>NUCLEOTIDE SEQUENCE [LARGE SCALE GENOMIC DNA]</scope>
    <source>
        <strain evidence="4">CGMCC 1.8711</strain>
    </source>
</reference>